<keyword evidence="4" id="KW-1185">Reference proteome</keyword>
<dbReference type="AlphaFoldDB" id="A0A4P9WCC6"/>
<keyword evidence="2" id="KW-0812">Transmembrane</keyword>
<sequence length="1169" mass="122765">MLRRPRNARTDRLTDWKLFFQVYFITGLQAWIAAMGMWFFYWSQYAGFGFFDLMLVFDQWEDTYKGRSIDFLNNGMLRERPLLGGPPPNPRARPTQNTDQASTENAPIPARPPERIALEDAHLAVTGDHNASELHDHLRDRRERGGSVGRADRPAEEKAADIFTIDTDALRGTRLVSAADLLTRPPTPATDQLPVHKQLDLSEYLCGSYRKLGWPFLFLSIALGNATLAEAPSMAMARCGADTRGVDGVRAFLGTVHYFLHAWDLGEVVKARGEGFGEGRSCTKAPAKRLFTFTRYQCVSITTTATSTTPVTSSAAASAAASSPATTTTTLAATTTTEAPTTTTSPPAAPAATTTTTTAAAVTSASVASSNTTVAIAASSTVATVMVVSTNTASSNVSAIASTVSCNAPVYSPVPLIPVNVACGQPTCTVTINYNLIPASGCALTCTMTLNAGSAVSAGNKLLTISSSIATGPYTISLSCTDPSGASYPFSIPIWITKTTVQPIINVNRPVSLPDITKYILPPTVLSSSGSGGEPASFIGYLVVSMVMAKVLVYSTSSLLWVASETFTQDDINNGRVAIETYPLTTFGQSAAGSIGFTVSVTWPGTFATESSIQFGTVTTGSVALSINYMFAPTVDPLASLTITVGSNQQELVTIGELNMVEAHSLGLADMGWTISPQSPGVYDGSKFVFSWACPDVACALKTPPVWSPVYTGTSMYIEQNWIANGLVSITGLNPSTTTLLLMSTHSTAPNLTLAVDPIYANLTIIVSSNATTAATPAAPSIEGTCLGLSVNTGGVSTGLALPLNSASAVVPYVSPVNSPMRPLCLMVQSSTSGTAANLVPTSDNANLASIPLTITAGLTATSTTLQNIYVSFYVNVGTGVLPSGFNLLVMTFPSSSSSSALSITAPSGASFTNFYLTTPEIRYDLATNITSVSQLSVLSYENTTGTVTHVSPDTWYAQSPARLGVSLPGPGVYILCTMSSAVTVLPVAAATKVTYQGGWGSKTLRFLQMNSIITGFTQELLRIHIVSSENRVLTVSWSPTTTLWSPAGYTNVEFFTASCSPEDASYKATLTYYYSASTLKTEGIDPTTLVWGLFIADTSNPEGGAWSFTDVNSTVDTTAGAVNGVTNLLTGQWGVFAAQGVVSAAAGLRTNSLGAVLTLMALAILTLW</sequence>
<protein>
    <submittedName>
        <fullName evidence="3">Uncharacterized protein</fullName>
    </submittedName>
</protein>
<dbReference type="EMBL" id="KZ996177">
    <property type="protein sequence ID" value="RKO89295.1"/>
    <property type="molecule type" value="Genomic_DNA"/>
</dbReference>
<keyword evidence="2" id="KW-1133">Transmembrane helix</keyword>
<accession>A0A4P9WCC6</accession>
<organism evidence="3 4">
    <name type="scientific">Blyttiomyces helicus</name>
    <dbReference type="NCBI Taxonomy" id="388810"/>
    <lineage>
        <taxon>Eukaryota</taxon>
        <taxon>Fungi</taxon>
        <taxon>Fungi incertae sedis</taxon>
        <taxon>Chytridiomycota</taxon>
        <taxon>Chytridiomycota incertae sedis</taxon>
        <taxon>Chytridiomycetes</taxon>
        <taxon>Chytridiomycetes incertae sedis</taxon>
        <taxon>Blyttiomyces</taxon>
    </lineage>
</organism>
<feature type="compositionally biased region" description="Polar residues" evidence="1">
    <location>
        <begin position="95"/>
        <end position="105"/>
    </location>
</feature>
<reference evidence="4" key="1">
    <citation type="journal article" date="2018" name="Nat. Microbiol.">
        <title>Leveraging single-cell genomics to expand the fungal tree of life.</title>
        <authorList>
            <person name="Ahrendt S.R."/>
            <person name="Quandt C.A."/>
            <person name="Ciobanu D."/>
            <person name="Clum A."/>
            <person name="Salamov A."/>
            <person name="Andreopoulos B."/>
            <person name="Cheng J.F."/>
            <person name="Woyke T."/>
            <person name="Pelin A."/>
            <person name="Henrissat B."/>
            <person name="Reynolds N.K."/>
            <person name="Benny G.L."/>
            <person name="Smith M.E."/>
            <person name="James T.Y."/>
            <person name="Grigoriev I.V."/>
        </authorList>
    </citation>
    <scope>NUCLEOTIDE SEQUENCE [LARGE SCALE GENOMIC DNA]</scope>
</reference>
<feature type="transmembrane region" description="Helical" evidence="2">
    <location>
        <begin position="20"/>
        <end position="42"/>
    </location>
</feature>
<evidence type="ECO:0000256" key="2">
    <source>
        <dbReference type="SAM" id="Phobius"/>
    </source>
</evidence>
<feature type="region of interest" description="Disordered" evidence="1">
    <location>
        <begin position="80"/>
        <end position="110"/>
    </location>
</feature>
<evidence type="ECO:0000256" key="1">
    <source>
        <dbReference type="SAM" id="MobiDB-lite"/>
    </source>
</evidence>
<dbReference type="Proteomes" id="UP000269721">
    <property type="component" value="Unassembled WGS sequence"/>
</dbReference>
<gene>
    <name evidence="3" type="ORF">BDK51DRAFT_51656</name>
</gene>
<feature type="region of interest" description="Disordered" evidence="1">
    <location>
        <begin position="327"/>
        <end position="355"/>
    </location>
</feature>
<proteinExistence type="predicted"/>
<evidence type="ECO:0000313" key="4">
    <source>
        <dbReference type="Proteomes" id="UP000269721"/>
    </source>
</evidence>
<feature type="region of interest" description="Disordered" evidence="1">
    <location>
        <begin position="132"/>
        <end position="154"/>
    </location>
</feature>
<evidence type="ECO:0000313" key="3">
    <source>
        <dbReference type="EMBL" id="RKO89295.1"/>
    </source>
</evidence>
<keyword evidence="2" id="KW-0472">Membrane</keyword>
<name>A0A4P9WCC6_9FUNG</name>
<dbReference type="Gene3D" id="1.20.1110.10">
    <property type="entry name" value="Calcium-transporting ATPase, transmembrane domain"/>
    <property type="match status" value="1"/>
</dbReference>